<comment type="caution">
    <text evidence="2">The sequence shown here is derived from an EMBL/GenBank/DDBJ whole genome shotgun (WGS) entry which is preliminary data.</text>
</comment>
<feature type="signal peptide" evidence="1">
    <location>
        <begin position="1"/>
        <end position="33"/>
    </location>
</feature>
<name>A0A0D8BDY4_9ACTN</name>
<evidence type="ECO:0000256" key="1">
    <source>
        <dbReference type="SAM" id="SignalP"/>
    </source>
</evidence>
<dbReference type="EMBL" id="JYFN01000024">
    <property type="protein sequence ID" value="KJE22396.1"/>
    <property type="molecule type" value="Genomic_DNA"/>
</dbReference>
<dbReference type="PANTHER" id="PTHR48098">
    <property type="entry name" value="ENTEROCHELIN ESTERASE-RELATED"/>
    <property type="match status" value="1"/>
</dbReference>
<keyword evidence="3" id="KW-1185">Reference proteome</keyword>
<dbReference type="PANTHER" id="PTHR48098:SF1">
    <property type="entry name" value="DIACYLGLYCEROL ACYLTRANSFERASE_MYCOLYLTRANSFERASE AG85A"/>
    <property type="match status" value="1"/>
</dbReference>
<reference evidence="2 3" key="2">
    <citation type="journal article" date="2016" name="Genome Announc.">
        <title>Permanent Draft Genome Sequences for Two Variants of Frankia sp. Strain CpI1, the First Frankia Strain Isolated from Root Nodules of Comptonia peregrina.</title>
        <authorList>
            <person name="Oshone R."/>
            <person name="Hurst S.G.IV."/>
            <person name="Abebe-Akele F."/>
            <person name="Simpson S."/>
            <person name="Morris K."/>
            <person name="Thomas W.K."/>
            <person name="Tisa L.S."/>
        </authorList>
    </citation>
    <scope>NUCLEOTIDE SEQUENCE [LARGE SCALE GENOMIC DNA]</scope>
    <source>
        <strain evidence="3">CpI1-S</strain>
    </source>
</reference>
<reference evidence="3" key="1">
    <citation type="submission" date="2015-02" db="EMBL/GenBank/DDBJ databases">
        <title>Draft Genome of Frankia sp. CpI1-S.</title>
        <authorList>
            <person name="Oshone R.T."/>
            <person name="Ngom M."/>
            <person name="Ghodhbane-Gtari F."/>
            <person name="Gtari M."/>
            <person name="Morris K."/>
            <person name="Thomas K."/>
            <person name="Sen A."/>
            <person name="Tisa L.S."/>
        </authorList>
    </citation>
    <scope>NUCLEOTIDE SEQUENCE [LARGE SCALE GENOMIC DNA]</scope>
    <source>
        <strain evidence="3">CpI1-S</strain>
    </source>
</reference>
<feature type="chain" id="PRO_5002327038" evidence="1">
    <location>
        <begin position="34"/>
        <end position="344"/>
    </location>
</feature>
<gene>
    <name evidence="2" type="ORF">FF36_03268</name>
</gene>
<organism evidence="2 3">
    <name type="scientific">Frankia torreyi</name>
    <dbReference type="NCBI Taxonomy" id="1856"/>
    <lineage>
        <taxon>Bacteria</taxon>
        <taxon>Bacillati</taxon>
        <taxon>Actinomycetota</taxon>
        <taxon>Actinomycetes</taxon>
        <taxon>Frankiales</taxon>
        <taxon>Frankiaceae</taxon>
        <taxon>Frankia</taxon>
    </lineage>
</organism>
<dbReference type="SUPFAM" id="SSF53474">
    <property type="entry name" value="alpha/beta-Hydrolases"/>
    <property type="match status" value="1"/>
</dbReference>
<dbReference type="InterPro" id="IPR000801">
    <property type="entry name" value="Esterase-like"/>
</dbReference>
<dbReference type="Proteomes" id="UP000032545">
    <property type="component" value="Unassembled WGS sequence"/>
</dbReference>
<dbReference type="Pfam" id="PF00756">
    <property type="entry name" value="Esterase"/>
    <property type="match status" value="1"/>
</dbReference>
<dbReference type="PATRIC" id="fig|1502723.3.peg.2684"/>
<dbReference type="Gene3D" id="3.40.50.1820">
    <property type="entry name" value="alpha/beta hydrolase"/>
    <property type="match status" value="1"/>
</dbReference>
<evidence type="ECO:0000313" key="3">
    <source>
        <dbReference type="Proteomes" id="UP000032545"/>
    </source>
</evidence>
<proteinExistence type="predicted"/>
<dbReference type="GO" id="GO:0016747">
    <property type="term" value="F:acyltransferase activity, transferring groups other than amino-acyl groups"/>
    <property type="evidence" value="ECO:0007669"/>
    <property type="project" value="TreeGrafter"/>
</dbReference>
<keyword evidence="1" id="KW-0732">Signal</keyword>
<protein>
    <submittedName>
        <fullName evidence="2">Putative esterase</fullName>
    </submittedName>
</protein>
<dbReference type="AlphaFoldDB" id="A0A0D8BDY4"/>
<sequence precursor="true">MRARSWRRRITLPAVVAVSALIGLVIVGSPAQAASCTALGATSDDGSSVTCVTYPTSDDARLIDLTVHSAAMNANEIVRILLPTGYDPQADRTWPTLYLLHGAGSGTSGHVDWTTNTDVESQTAGHGVIVVMPDGGNVGYYSDWIADPQKWETFHLVELRQLLERNYHAGPDRAIAGLSMGGFGAVSYAARHPDDFKAVASYSGALHPYADYPTIRTQVWSAGKDVRTLWGDPTTTSGAATWQQHDPYYLADKLTGIPIYVSSGDGTRGPNDPDPGSTNTEAIVNSESQAFTQKLNDAYVAAHPGATGDPLLTTHFYSPGVHIWSYWTQELHASLPLLFSAIGA</sequence>
<dbReference type="InterPro" id="IPR029058">
    <property type="entry name" value="AB_hydrolase_fold"/>
</dbReference>
<accession>A0A0D8BDY4</accession>
<dbReference type="InterPro" id="IPR050583">
    <property type="entry name" value="Mycobacterial_A85_antigen"/>
</dbReference>
<evidence type="ECO:0000313" key="2">
    <source>
        <dbReference type="EMBL" id="KJE22396.1"/>
    </source>
</evidence>